<dbReference type="Proteomes" id="UP000823405">
    <property type="component" value="Unassembled WGS sequence"/>
</dbReference>
<proteinExistence type="predicted"/>
<comment type="caution">
    <text evidence="1">The sequence shown here is derived from an EMBL/GenBank/DDBJ whole genome shotgun (WGS) entry which is preliminary data.</text>
</comment>
<accession>A0A9P6QVB5</accession>
<gene>
    <name evidence="1" type="ORF">BGZ97_003641</name>
</gene>
<sequence>MATSSIENPLHIPEIRARISRIVSLKDAISCVRVSKAWSKDFASPIWYAVDFNIHNTFGDLDSDIVTKHGHHIRTIKNLKTQSELNAVLRPTIKNKPQGVDAGDECEHKTTGFF</sequence>
<evidence type="ECO:0000313" key="2">
    <source>
        <dbReference type="Proteomes" id="UP000823405"/>
    </source>
</evidence>
<organism evidence="1 2">
    <name type="scientific">Linnemannia gamsii</name>
    <dbReference type="NCBI Taxonomy" id="64522"/>
    <lineage>
        <taxon>Eukaryota</taxon>
        <taxon>Fungi</taxon>
        <taxon>Fungi incertae sedis</taxon>
        <taxon>Mucoromycota</taxon>
        <taxon>Mortierellomycotina</taxon>
        <taxon>Mortierellomycetes</taxon>
        <taxon>Mortierellales</taxon>
        <taxon>Mortierellaceae</taxon>
        <taxon>Linnemannia</taxon>
    </lineage>
</organism>
<protein>
    <recommendedName>
        <fullName evidence="3">F-box domain-containing protein</fullName>
    </recommendedName>
</protein>
<keyword evidence="2" id="KW-1185">Reference proteome</keyword>
<dbReference type="OrthoDB" id="2360932at2759"/>
<name>A0A9P6QVB5_9FUNG</name>
<reference evidence="1" key="1">
    <citation type="journal article" date="2020" name="Fungal Divers.">
        <title>Resolving the Mortierellaceae phylogeny through synthesis of multi-gene phylogenetics and phylogenomics.</title>
        <authorList>
            <person name="Vandepol N."/>
            <person name="Liber J."/>
            <person name="Desiro A."/>
            <person name="Na H."/>
            <person name="Kennedy M."/>
            <person name="Barry K."/>
            <person name="Grigoriev I.V."/>
            <person name="Miller A.N."/>
            <person name="O'Donnell K."/>
            <person name="Stajich J.E."/>
            <person name="Bonito G."/>
        </authorList>
    </citation>
    <scope>NUCLEOTIDE SEQUENCE</scope>
    <source>
        <strain evidence="1">NVP60</strain>
    </source>
</reference>
<dbReference type="AlphaFoldDB" id="A0A9P6QVB5"/>
<dbReference type="EMBL" id="JAAAIN010001870">
    <property type="protein sequence ID" value="KAG0299563.1"/>
    <property type="molecule type" value="Genomic_DNA"/>
</dbReference>
<evidence type="ECO:0000313" key="1">
    <source>
        <dbReference type="EMBL" id="KAG0299563.1"/>
    </source>
</evidence>
<evidence type="ECO:0008006" key="3">
    <source>
        <dbReference type="Google" id="ProtNLM"/>
    </source>
</evidence>